<dbReference type="Pfam" id="PF00348">
    <property type="entry name" value="polyprenyl_synt"/>
    <property type="match status" value="1"/>
</dbReference>
<dbReference type="InterPro" id="IPR000092">
    <property type="entry name" value="Polyprenyl_synt"/>
</dbReference>
<sequence>MSSFIKAKNAVSKELCEVEMILKNIGKDFSSSSTQEIFEYFFKVPGKYLRPSLIILSAKAINPEMTIDERMQLINLCVAIELIHSASLVHDDIIDNDLFRRGQKTLNNIYGRKISVLAGDAFYAKAFSILLKLPTNDAEEIITQVIEKMCVAEIEQAQNHEITKQDYFNIIEGKTASFMAACCKLGAKTVNAKEEEIEALENYGLNLGMLYQIIDDCTDGDSNATKNNITVEDAKEFALKAEQAIKNLETSAYKDRMNSLLNHILESSNKKTKNA</sequence>
<keyword evidence="4" id="KW-0479">Metal-binding</keyword>
<accession>A0A0B5QCH0</accession>
<dbReference type="CDD" id="cd00685">
    <property type="entry name" value="Trans_IPPS_HT"/>
    <property type="match status" value="1"/>
</dbReference>
<dbReference type="InterPro" id="IPR008949">
    <property type="entry name" value="Isoprenoid_synthase_dom_sf"/>
</dbReference>
<dbReference type="GO" id="GO:0004659">
    <property type="term" value="F:prenyltransferase activity"/>
    <property type="evidence" value="ECO:0007669"/>
    <property type="project" value="InterPro"/>
</dbReference>
<dbReference type="GO" id="GO:0008299">
    <property type="term" value="P:isoprenoid biosynthetic process"/>
    <property type="evidence" value="ECO:0007669"/>
    <property type="project" value="InterPro"/>
</dbReference>
<evidence type="ECO:0000313" key="8">
    <source>
        <dbReference type="Proteomes" id="UP000031866"/>
    </source>
</evidence>
<dbReference type="RefSeq" id="WP_041897355.1">
    <property type="nucleotide sequence ID" value="NZ_CP010086.2"/>
</dbReference>
<dbReference type="SUPFAM" id="SSF48576">
    <property type="entry name" value="Terpenoid synthases"/>
    <property type="match status" value="1"/>
</dbReference>
<evidence type="ECO:0000313" key="7">
    <source>
        <dbReference type="EMBL" id="AJG99914.1"/>
    </source>
</evidence>
<gene>
    <name evidence="7" type="ORF">LF65_03352</name>
</gene>
<dbReference type="OrthoDB" id="9805316at2"/>
<evidence type="ECO:0000256" key="2">
    <source>
        <dbReference type="ARBA" id="ARBA00006706"/>
    </source>
</evidence>
<dbReference type="InterPro" id="IPR033749">
    <property type="entry name" value="Polyprenyl_synt_CS"/>
</dbReference>
<dbReference type="EMBL" id="CP010086">
    <property type="protein sequence ID" value="AJG99914.1"/>
    <property type="molecule type" value="Genomic_DNA"/>
</dbReference>
<dbReference type="PROSITE" id="PS00723">
    <property type="entry name" value="POLYPRENYL_SYNTHASE_1"/>
    <property type="match status" value="1"/>
</dbReference>
<comment type="cofactor">
    <cofactor evidence="1">
        <name>Mg(2+)</name>
        <dbReference type="ChEBI" id="CHEBI:18420"/>
    </cofactor>
</comment>
<evidence type="ECO:0000256" key="5">
    <source>
        <dbReference type="ARBA" id="ARBA00022842"/>
    </source>
</evidence>
<evidence type="ECO:0000256" key="6">
    <source>
        <dbReference type="RuleBase" id="RU004466"/>
    </source>
</evidence>
<dbReference type="STRING" id="1520.LF65_03352"/>
<protein>
    <submittedName>
        <fullName evidence="7">Polyprenyl synthetase</fullName>
    </submittedName>
</protein>
<proteinExistence type="inferred from homology"/>
<evidence type="ECO:0000256" key="4">
    <source>
        <dbReference type="ARBA" id="ARBA00022723"/>
    </source>
</evidence>
<dbReference type="AlphaFoldDB" id="A0A0B5QCH0"/>
<evidence type="ECO:0000256" key="1">
    <source>
        <dbReference type="ARBA" id="ARBA00001946"/>
    </source>
</evidence>
<dbReference type="KEGG" id="cbei:LF65_03352"/>
<dbReference type="Gene3D" id="1.10.600.10">
    <property type="entry name" value="Farnesyl Diphosphate Synthase"/>
    <property type="match status" value="1"/>
</dbReference>
<dbReference type="SFLD" id="SFLDS00005">
    <property type="entry name" value="Isoprenoid_Synthase_Type_I"/>
    <property type="match status" value="1"/>
</dbReference>
<reference evidence="8" key="1">
    <citation type="submission" date="2014-12" db="EMBL/GenBank/DDBJ databases">
        <title>Genome sequence of Clostridium beijerinckii strain 59B.</title>
        <authorList>
            <person name="Little G.T."/>
            <person name="Minton N.P."/>
        </authorList>
    </citation>
    <scope>NUCLEOTIDE SEQUENCE [LARGE SCALE GENOMIC DNA]</scope>
    <source>
        <strain evidence="8">59B</strain>
    </source>
</reference>
<dbReference type="Proteomes" id="UP000031866">
    <property type="component" value="Chromosome"/>
</dbReference>
<dbReference type="GO" id="GO:0046872">
    <property type="term" value="F:metal ion binding"/>
    <property type="evidence" value="ECO:0007669"/>
    <property type="project" value="UniProtKB-KW"/>
</dbReference>
<organism evidence="7 8">
    <name type="scientific">Clostridium beijerinckii</name>
    <name type="common">Clostridium MP</name>
    <dbReference type="NCBI Taxonomy" id="1520"/>
    <lineage>
        <taxon>Bacteria</taxon>
        <taxon>Bacillati</taxon>
        <taxon>Bacillota</taxon>
        <taxon>Clostridia</taxon>
        <taxon>Eubacteriales</taxon>
        <taxon>Clostridiaceae</taxon>
        <taxon>Clostridium</taxon>
    </lineage>
</organism>
<dbReference type="PANTHER" id="PTHR12001">
    <property type="entry name" value="GERANYLGERANYL PYROPHOSPHATE SYNTHASE"/>
    <property type="match status" value="1"/>
</dbReference>
<comment type="similarity">
    <text evidence="2 6">Belongs to the FPP/GGPP synthase family.</text>
</comment>
<dbReference type="PANTHER" id="PTHR12001:SF69">
    <property type="entry name" value="ALL TRANS-POLYPRENYL-DIPHOSPHATE SYNTHASE PDSS1"/>
    <property type="match status" value="1"/>
</dbReference>
<keyword evidence="3 6" id="KW-0808">Transferase</keyword>
<name>A0A0B5QCH0_CLOBE</name>
<keyword evidence="5" id="KW-0460">Magnesium</keyword>
<evidence type="ECO:0000256" key="3">
    <source>
        <dbReference type="ARBA" id="ARBA00022679"/>
    </source>
</evidence>